<dbReference type="AlphaFoldDB" id="A0A2G3DWF5"/>
<dbReference type="PANTHER" id="PTHR38429:SF1">
    <property type="entry name" value="SEPTATION PROTEIN SPOVG-RELATED"/>
    <property type="match status" value="1"/>
</dbReference>
<evidence type="ECO:0000256" key="1">
    <source>
        <dbReference type="ARBA" id="ARBA00022618"/>
    </source>
</evidence>
<accession>A0A2G3DWF5</accession>
<feature type="compositionally biased region" description="Basic and acidic residues" evidence="4">
    <location>
        <begin position="81"/>
        <end position="104"/>
    </location>
</feature>
<gene>
    <name evidence="5" type="ORF">CSX01_05180</name>
</gene>
<dbReference type="PANTHER" id="PTHR38429">
    <property type="entry name" value="SEPTATION PROTEIN SPOVG-RELATED"/>
    <property type="match status" value="1"/>
</dbReference>
<evidence type="ECO:0000256" key="3">
    <source>
        <dbReference type="ARBA" id="ARBA00023306"/>
    </source>
</evidence>
<protein>
    <submittedName>
        <fullName evidence="5">Stage V sporulation protein G</fullName>
    </submittedName>
</protein>
<evidence type="ECO:0000256" key="4">
    <source>
        <dbReference type="SAM" id="MobiDB-lite"/>
    </source>
</evidence>
<dbReference type="Pfam" id="PF04026">
    <property type="entry name" value="SpoVG"/>
    <property type="match status" value="1"/>
</dbReference>
<evidence type="ECO:0000313" key="5">
    <source>
        <dbReference type="EMBL" id="PHU35359.1"/>
    </source>
</evidence>
<dbReference type="RefSeq" id="WP_090152889.1">
    <property type="nucleotide sequence ID" value="NZ_PDYF01000010.1"/>
</dbReference>
<evidence type="ECO:0000313" key="6">
    <source>
        <dbReference type="Proteomes" id="UP000225889"/>
    </source>
</evidence>
<sequence length="122" mass="13873">MEITDIRMNLLDNAGGVKAIGSFSLDNAFAVRGMRVMEDKKGRNFVAFPSRERANGEYEDIAFPLSKEFYHEITDAIMKEFHRKQEEVAQEAQDKSHNQDESKGQEQTQAEDAAKPHKGRGR</sequence>
<organism evidence="5 6">
    <name type="scientific">Pseudobutyrivibrio ruminis</name>
    <dbReference type="NCBI Taxonomy" id="46206"/>
    <lineage>
        <taxon>Bacteria</taxon>
        <taxon>Bacillati</taxon>
        <taxon>Bacillota</taxon>
        <taxon>Clostridia</taxon>
        <taxon>Lachnospirales</taxon>
        <taxon>Lachnospiraceae</taxon>
        <taxon>Pseudobutyrivibrio</taxon>
    </lineage>
</organism>
<feature type="region of interest" description="Disordered" evidence="4">
    <location>
        <begin position="81"/>
        <end position="122"/>
    </location>
</feature>
<dbReference type="SUPFAM" id="SSF160537">
    <property type="entry name" value="SpoVG-like"/>
    <property type="match status" value="1"/>
</dbReference>
<keyword evidence="1" id="KW-0132">Cell division</keyword>
<dbReference type="Proteomes" id="UP000225889">
    <property type="component" value="Unassembled WGS sequence"/>
</dbReference>
<reference evidence="5 6" key="1">
    <citation type="submission" date="2017-10" db="EMBL/GenBank/DDBJ databases">
        <title>Resolving the taxonomy of Roseburia spp., Eubacterium rectale and Agathobacter spp. through phylogenomic analysis.</title>
        <authorList>
            <person name="Sheridan P.O."/>
            <person name="Walker A.W."/>
            <person name="Duncan S.H."/>
            <person name="Scott K.P."/>
            <person name="Toole P.W.O."/>
            <person name="Luis P."/>
            <person name="Flint H.J."/>
        </authorList>
    </citation>
    <scope>NUCLEOTIDE SEQUENCE [LARGE SCALE GENOMIC DNA]</scope>
    <source>
        <strain evidence="5 6">JK626</strain>
    </source>
</reference>
<dbReference type="InterPro" id="IPR007170">
    <property type="entry name" value="SpoVG"/>
</dbReference>
<reference evidence="5 6" key="2">
    <citation type="submission" date="2017-10" db="EMBL/GenBank/DDBJ databases">
        <authorList>
            <person name="Banno H."/>
            <person name="Chua N.-H."/>
        </authorList>
    </citation>
    <scope>NUCLEOTIDE SEQUENCE [LARGE SCALE GENOMIC DNA]</scope>
    <source>
        <strain evidence="5 6">JK626</strain>
    </source>
</reference>
<keyword evidence="2" id="KW-0717">Septation</keyword>
<evidence type="ECO:0000256" key="2">
    <source>
        <dbReference type="ARBA" id="ARBA00023210"/>
    </source>
</evidence>
<name>A0A2G3DWF5_9FIRM</name>
<dbReference type="EMBL" id="PDYF01000010">
    <property type="protein sequence ID" value="PHU35359.1"/>
    <property type="molecule type" value="Genomic_DNA"/>
</dbReference>
<dbReference type="GO" id="GO:0000917">
    <property type="term" value="P:division septum assembly"/>
    <property type="evidence" value="ECO:0007669"/>
    <property type="project" value="UniProtKB-KW"/>
</dbReference>
<dbReference type="Gene3D" id="3.30.1120.40">
    <property type="entry name" value="Stage V sporulation protein G"/>
    <property type="match status" value="1"/>
</dbReference>
<comment type="caution">
    <text evidence="5">The sequence shown here is derived from an EMBL/GenBank/DDBJ whole genome shotgun (WGS) entry which is preliminary data.</text>
</comment>
<keyword evidence="3" id="KW-0131">Cell cycle</keyword>
<proteinExistence type="predicted"/>
<dbReference type="GO" id="GO:0030435">
    <property type="term" value="P:sporulation resulting in formation of a cellular spore"/>
    <property type="evidence" value="ECO:0007669"/>
    <property type="project" value="InterPro"/>
</dbReference>
<dbReference type="InterPro" id="IPR036751">
    <property type="entry name" value="SpoVG_sf"/>
</dbReference>